<accession>A0A397CDC9</accession>
<organism evidence="1 2">
    <name type="scientific">Aphanomyces astaci</name>
    <name type="common">Crayfish plague agent</name>
    <dbReference type="NCBI Taxonomy" id="112090"/>
    <lineage>
        <taxon>Eukaryota</taxon>
        <taxon>Sar</taxon>
        <taxon>Stramenopiles</taxon>
        <taxon>Oomycota</taxon>
        <taxon>Saprolegniomycetes</taxon>
        <taxon>Saprolegniales</taxon>
        <taxon>Verrucalvaceae</taxon>
        <taxon>Aphanomyces</taxon>
    </lineage>
</organism>
<dbReference type="EMBL" id="QUTD01008896">
    <property type="protein sequence ID" value="RHY44471.1"/>
    <property type="molecule type" value="Genomic_DNA"/>
</dbReference>
<dbReference type="AlphaFoldDB" id="A0A397CDC9"/>
<reference evidence="1 2" key="1">
    <citation type="submission" date="2018-08" db="EMBL/GenBank/DDBJ databases">
        <title>Aphanomyces genome sequencing and annotation.</title>
        <authorList>
            <person name="Minardi D."/>
            <person name="Oidtmann B."/>
            <person name="Van Der Giezen M."/>
            <person name="Studholme D.J."/>
        </authorList>
    </citation>
    <scope>NUCLEOTIDE SEQUENCE [LARGE SCALE GENOMIC DNA]</scope>
    <source>
        <strain evidence="1 2">D2</strain>
    </source>
</reference>
<evidence type="ECO:0000313" key="2">
    <source>
        <dbReference type="Proteomes" id="UP000266643"/>
    </source>
</evidence>
<comment type="caution">
    <text evidence="1">The sequence shown here is derived from an EMBL/GenBank/DDBJ whole genome shotgun (WGS) entry which is preliminary data.</text>
</comment>
<proteinExistence type="predicted"/>
<protein>
    <submittedName>
        <fullName evidence="1">Uncharacterized protein</fullName>
    </submittedName>
</protein>
<feature type="non-terminal residue" evidence="1">
    <location>
        <position position="541"/>
    </location>
</feature>
<evidence type="ECO:0000313" key="1">
    <source>
        <dbReference type="EMBL" id="RHY44471.1"/>
    </source>
</evidence>
<name>A0A397CDC9_APHAT</name>
<sequence>MYAQLQTLEALVSEWEGISQHIRLHTSLWQTYIVQALQASPPHFVVPHSWPTPMSAFHRMLLLRCICPDMLAFHMDLFIEDVLSPHLNASRTPPHLVLAKGGSLVVDLLRASDFGDFYRIFHFRSTKSHTSGFSHVIVLVCAPDVAATLPIGFVQTTQTITLPLDLPATGHDQVASRHMHAHSVVAAFGRSLLDVQHELAAWNAWHAVGWRDFDFRPSHLDDMMATLKHLGELKGACEPTTALALTKQITAAIQNGVLGAGMAHDHDRHHLVTRFVTKWITKSSDHRRHSGIAPATSKKQKYTQTDDAIEYGVAPRMATFVRNVLGRAESTSVINLCRSISPPSPPNDSDEHAVAVCRHMFRSFLHTHHVHHRNNCQHTHDQHDDTTVLGAMLVTVAALKFRRSVTKIHHHPHVGTKDTSIALALLQDDLAQRNTLWLHCLEQLDLPEPSPDARQLLLSYHLPPDWMGLPTSATPVPLAALAIHLNRTSDFFRGLKGNIPSVVPLDCLHCPDQFLAGLMLHNAKCLGCDINQLHLELADGG</sequence>
<gene>
    <name evidence="1" type="ORF">DYB30_014381</name>
</gene>
<dbReference type="Proteomes" id="UP000266643">
    <property type="component" value="Unassembled WGS sequence"/>
</dbReference>